<dbReference type="Gene3D" id="1.10.3660.10">
    <property type="entry name" value="6-phosphogluconate dehydrogenase C-terminal like domain"/>
    <property type="match status" value="1"/>
</dbReference>
<feature type="compositionally biased region" description="Basic and acidic residues" evidence="2">
    <location>
        <begin position="328"/>
        <end position="347"/>
    </location>
</feature>
<dbReference type="Pfam" id="PF20463">
    <property type="entry name" value="PDH_C"/>
    <property type="match status" value="1"/>
</dbReference>
<dbReference type="PANTHER" id="PTHR21363">
    <property type="entry name" value="PREPHENATE DEHYDROGENASE"/>
    <property type="match status" value="1"/>
</dbReference>
<accession>A0A6J4U8U9</accession>
<dbReference type="Pfam" id="PF02153">
    <property type="entry name" value="PDH_N"/>
    <property type="match status" value="1"/>
</dbReference>
<proteinExistence type="predicted"/>
<dbReference type="GO" id="GO:0070403">
    <property type="term" value="F:NAD+ binding"/>
    <property type="evidence" value="ECO:0007669"/>
    <property type="project" value="InterPro"/>
</dbReference>
<dbReference type="SUPFAM" id="SSF48179">
    <property type="entry name" value="6-phosphogluconate dehydrogenase C-terminal domain-like"/>
    <property type="match status" value="1"/>
</dbReference>
<organism evidence="4">
    <name type="scientific">uncultured Thermomicrobiales bacterium</name>
    <dbReference type="NCBI Taxonomy" id="1645740"/>
    <lineage>
        <taxon>Bacteria</taxon>
        <taxon>Pseudomonadati</taxon>
        <taxon>Thermomicrobiota</taxon>
        <taxon>Thermomicrobia</taxon>
        <taxon>Thermomicrobiales</taxon>
        <taxon>environmental samples</taxon>
    </lineage>
</organism>
<evidence type="ECO:0000259" key="3">
    <source>
        <dbReference type="PROSITE" id="PS51176"/>
    </source>
</evidence>
<dbReference type="GO" id="GO:0008977">
    <property type="term" value="F:prephenate dehydrogenase (NAD+) activity"/>
    <property type="evidence" value="ECO:0007669"/>
    <property type="project" value="InterPro"/>
</dbReference>
<dbReference type="GO" id="GO:0006571">
    <property type="term" value="P:tyrosine biosynthetic process"/>
    <property type="evidence" value="ECO:0007669"/>
    <property type="project" value="InterPro"/>
</dbReference>
<dbReference type="InterPro" id="IPR050812">
    <property type="entry name" value="Preph/Arog_dehydrog"/>
</dbReference>
<dbReference type="InterPro" id="IPR036291">
    <property type="entry name" value="NAD(P)-bd_dom_sf"/>
</dbReference>
<keyword evidence="1" id="KW-0560">Oxidoreductase</keyword>
<reference evidence="4" key="1">
    <citation type="submission" date="2020-02" db="EMBL/GenBank/DDBJ databases">
        <authorList>
            <person name="Meier V. D."/>
        </authorList>
    </citation>
    <scope>NUCLEOTIDE SEQUENCE</scope>
    <source>
        <strain evidence="4">AVDCRST_MAG49</strain>
    </source>
</reference>
<gene>
    <name evidence="4" type="ORF">AVDCRST_MAG49-921</name>
</gene>
<dbReference type="AlphaFoldDB" id="A0A6J4U8U9"/>
<name>A0A6J4U8U9_9BACT</name>
<dbReference type="PANTHER" id="PTHR21363:SF0">
    <property type="entry name" value="PREPHENATE DEHYDROGENASE [NADP(+)]"/>
    <property type="match status" value="1"/>
</dbReference>
<evidence type="ECO:0000256" key="2">
    <source>
        <dbReference type="SAM" id="MobiDB-lite"/>
    </source>
</evidence>
<dbReference type="GO" id="GO:0004665">
    <property type="term" value="F:prephenate dehydrogenase (NADP+) activity"/>
    <property type="evidence" value="ECO:0007669"/>
    <property type="project" value="InterPro"/>
</dbReference>
<dbReference type="InterPro" id="IPR046826">
    <property type="entry name" value="PDH_N"/>
</dbReference>
<dbReference type="InterPro" id="IPR003099">
    <property type="entry name" value="Prephen_DH"/>
</dbReference>
<dbReference type="InterPro" id="IPR008927">
    <property type="entry name" value="6-PGluconate_DH-like_C_sf"/>
</dbReference>
<dbReference type="InterPro" id="IPR046825">
    <property type="entry name" value="PDH_C"/>
</dbReference>
<feature type="region of interest" description="Disordered" evidence="2">
    <location>
        <begin position="323"/>
        <end position="347"/>
    </location>
</feature>
<evidence type="ECO:0000256" key="1">
    <source>
        <dbReference type="ARBA" id="ARBA00023002"/>
    </source>
</evidence>
<dbReference type="SUPFAM" id="SSF51735">
    <property type="entry name" value="NAD(P)-binding Rossmann-fold domains"/>
    <property type="match status" value="1"/>
</dbReference>
<dbReference type="PROSITE" id="PS51176">
    <property type="entry name" value="PDH_ADH"/>
    <property type="match status" value="1"/>
</dbReference>
<feature type="domain" description="Prephenate/arogenate dehydrogenase" evidence="3">
    <location>
        <begin position="2"/>
        <end position="295"/>
    </location>
</feature>
<dbReference type="EMBL" id="CADCWG010000058">
    <property type="protein sequence ID" value="CAA9541684.1"/>
    <property type="molecule type" value="Genomic_DNA"/>
</dbReference>
<dbReference type="FunFam" id="3.40.50.720:FF:000208">
    <property type="entry name" value="Prephenate dehydrogenase"/>
    <property type="match status" value="1"/>
</dbReference>
<protein>
    <recommendedName>
        <fullName evidence="3">Prephenate/arogenate dehydrogenase domain-containing protein</fullName>
    </recommendedName>
</protein>
<sequence length="347" mass="37361">MQRVTIVGLGLIGGSIGLGLRRWSADQGKDGALQVTGFDSDLAQQQYAQKINAVDRAEWRLDKAVRDADLVVVCTPVATMRDLFADIAPHLQAGAVVTDVGSTKADVLRWADSTLPTTVSFVGGHPMAGKAQSIEAAEADLFKGATWCVCPSVRAGEDAIRTVLGLIAAVGAESYFVDPTEHDAYVAGVSHLPAVVSAALMRSVSRDPSWRDMKTLSATGFRDVTRLAAGSPAMHRDILLTNRDAVGRWIDQLVTQLQEVRADLAADDRADRLDRFFTEARDARADWATQTGREGELLQATQDELGKTGIGDQMGRMLLGGLMGRRRTLPERGGRGARSNGREERHG</sequence>
<evidence type="ECO:0000313" key="4">
    <source>
        <dbReference type="EMBL" id="CAA9541684.1"/>
    </source>
</evidence>
<dbReference type="Gene3D" id="3.40.50.720">
    <property type="entry name" value="NAD(P)-binding Rossmann-like Domain"/>
    <property type="match status" value="1"/>
</dbReference>